<dbReference type="PROSITE" id="PS50076">
    <property type="entry name" value="DNAJ_2"/>
    <property type="match status" value="1"/>
</dbReference>
<dbReference type="PROSITE" id="PS00636">
    <property type="entry name" value="DNAJ_1"/>
    <property type="match status" value="1"/>
</dbReference>
<feature type="signal peptide" evidence="5">
    <location>
        <begin position="1"/>
        <end position="17"/>
    </location>
</feature>
<evidence type="ECO:0000256" key="1">
    <source>
        <dbReference type="ARBA" id="ARBA00022737"/>
    </source>
</evidence>
<dbReference type="Proteomes" id="UP000198406">
    <property type="component" value="Unassembled WGS sequence"/>
</dbReference>
<feature type="chain" id="PRO_5013142770" evidence="5">
    <location>
        <begin position="18"/>
        <end position="491"/>
    </location>
</feature>
<name>A0A1Z5KHC8_FISSO</name>
<keyword evidence="2 3" id="KW-0802">TPR repeat</keyword>
<dbReference type="InterPro" id="IPR001623">
    <property type="entry name" value="DnaJ_domain"/>
</dbReference>
<dbReference type="Pfam" id="PF12895">
    <property type="entry name" value="ANAPC3"/>
    <property type="match status" value="1"/>
</dbReference>
<keyword evidence="4" id="KW-0175">Coiled coil</keyword>
<dbReference type="SUPFAM" id="SSF46565">
    <property type="entry name" value="Chaperone J-domain"/>
    <property type="match status" value="1"/>
</dbReference>
<feature type="coiled-coil region" evidence="4">
    <location>
        <begin position="331"/>
        <end position="382"/>
    </location>
</feature>
<dbReference type="SUPFAM" id="SSF48452">
    <property type="entry name" value="TPR-like"/>
    <property type="match status" value="1"/>
</dbReference>
<reference evidence="7 8" key="1">
    <citation type="journal article" date="2015" name="Plant Cell">
        <title>Oil accumulation by the oleaginous diatom Fistulifera solaris as revealed by the genome and transcriptome.</title>
        <authorList>
            <person name="Tanaka T."/>
            <person name="Maeda Y."/>
            <person name="Veluchamy A."/>
            <person name="Tanaka M."/>
            <person name="Abida H."/>
            <person name="Marechal E."/>
            <person name="Bowler C."/>
            <person name="Muto M."/>
            <person name="Sunaga Y."/>
            <person name="Tanaka M."/>
            <person name="Yoshino T."/>
            <person name="Taniguchi T."/>
            <person name="Fukuda Y."/>
            <person name="Nemoto M."/>
            <person name="Matsumoto M."/>
            <person name="Wong P.S."/>
            <person name="Aburatani S."/>
            <person name="Fujibuchi W."/>
        </authorList>
    </citation>
    <scope>NUCLEOTIDE SEQUENCE [LARGE SCALE GENOMIC DNA]</scope>
    <source>
        <strain evidence="7 8">JPCC DA0580</strain>
    </source>
</reference>
<feature type="domain" description="J" evidence="6">
    <location>
        <begin position="383"/>
        <end position="448"/>
    </location>
</feature>
<evidence type="ECO:0000313" key="8">
    <source>
        <dbReference type="Proteomes" id="UP000198406"/>
    </source>
</evidence>
<dbReference type="PANTHER" id="PTHR45188:SF2">
    <property type="entry name" value="DNAJ HOMOLOG SUBFAMILY C MEMBER 7"/>
    <property type="match status" value="1"/>
</dbReference>
<accession>A0A1Z5KHC8</accession>
<dbReference type="InterPro" id="IPR036869">
    <property type="entry name" value="J_dom_sf"/>
</dbReference>
<comment type="caution">
    <text evidence="7">The sequence shown here is derived from an EMBL/GenBank/DDBJ whole genome shotgun (WGS) entry which is preliminary data.</text>
</comment>
<dbReference type="InParanoid" id="A0A1Z5KHC8"/>
<dbReference type="PROSITE" id="PS50005">
    <property type="entry name" value="TPR"/>
    <property type="match status" value="2"/>
</dbReference>
<dbReference type="SMART" id="SM00271">
    <property type="entry name" value="DnaJ"/>
    <property type="match status" value="1"/>
</dbReference>
<proteinExistence type="predicted"/>
<dbReference type="PROSITE" id="PS50293">
    <property type="entry name" value="TPR_REGION"/>
    <property type="match status" value="1"/>
</dbReference>
<dbReference type="SMART" id="SM00028">
    <property type="entry name" value="TPR"/>
    <property type="match status" value="5"/>
</dbReference>
<feature type="repeat" description="TPR" evidence="3">
    <location>
        <begin position="207"/>
        <end position="240"/>
    </location>
</feature>
<evidence type="ECO:0000256" key="5">
    <source>
        <dbReference type="SAM" id="SignalP"/>
    </source>
</evidence>
<dbReference type="InterPro" id="IPR011990">
    <property type="entry name" value="TPR-like_helical_dom_sf"/>
</dbReference>
<dbReference type="Pfam" id="PF00226">
    <property type="entry name" value="DnaJ"/>
    <property type="match status" value="1"/>
</dbReference>
<dbReference type="EMBL" id="BDSP01000229">
    <property type="protein sequence ID" value="GAX25636.1"/>
    <property type="molecule type" value="Genomic_DNA"/>
</dbReference>
<evidence type="ECO:0000256" key="2">
    <source>
        <dbReference type="ARBA" id="ARBA00022803"/>
    </source>
</evidence>
<dbReference type="Gene3D" id="1.10.287.110">
    <property type="entry name" value="DnaJ domain"/>
    <property type="match status" value="1"/>
</dbReference>
<evidence type="ECO:0000313" key="7">
    <source>
        <dbReference type="EMBL" id="GAX25636.1"/>
    </source>
</evidence>
<gene>
    <name evidence="7" type="ORF">FisN_15Lh003</name>
</gene>
<dbReference type="Gene3D" id="1.25.40.10">
    <property type="entry name" value="Tetratricopeptide repeat domain"/>
    <property type="match status" value="1"/>
</dbReference>
<evidence type="ECO:0000256" key="3">
    <source>
        <dbReference type="PROSITE-ProRule" id="PRU00339"/>
    </source>
</evidence>
<dbReference type="SUPFAM" id="SSF81901">
    <property type="entry name" value="HCP-like"/>
    <property type="match status" value="1"/>
</dbReference>
<dbReference type="Pfam" id="PF13176">
    <property type="entry name" value="TPR_7"/>
    <property type="match status" value="1"/>
</dbReference>
<dbReference type="PRINTS" id="PR00625">
    <property type="entry name" value="JDOMAIN"/>
</dbReference>
<keyword evidence="5" id="KW-0732">Signal</keyword>
<dbReference type="InterPro" id="IPR019734">
    <property type="entry name" value="TPR_rpt"/>
</dbReference>
<protein>
    <submittedName>
        <fullName evidence="7">DnaJ homolog subfamily C member 3</fullName>
    </submittedName>
</protein>
<dbReference type="CDD" id="cd06257">
    <property type="entry name" value="DnaJ"/>
    <property type="match status" value="1"/>
</dbReference>
<feature type="repeat" description="TPR" evidence="3">
    <location>
        <begin position="325"/>
        <end position="358"/>
    </location>
</feature>
<keyword evidence="8" id="KW-1185">Reference proteome</keyword>
<keyword evidence="1" id="KW-0677">Repeat</keyword>
<organism evidence="7 8">
    <name type="scientific">Fistulifera solaris</name>
    <name type="common">Oleaginous diatom</name>
    <dbReference type="NCBI Taxonomy" id="1519565"/>
    <lineage>
        <taxon>Eukaryota</taxon>
        <taxon>Sar</taxon>
        <taxon>Stramenopiles</taxon>
        <taxon>Ochrophyta</taxon>
        <taxon>Bacillariophyta</taxon>
        <taxon>Bacillariophyceae</taxon>
        <taxon>Bacillariophycidae</taxon>
        <taxon>Naviculales</taxon>
        <taxon>Naviculaceae</taxon>
        <taxon>Fistulifera</taxon>
    </lineage>
</organism>
<evidence type="ECO:0000256" key="4">
    <source>
        <dbReference type="SAM" id="Coils"/>
    </source>
</evidence>
<evidence type="ECO:0000259" key="6">
    <source>
        <dbReference type="PROSITE" id="PS50076"/>
    </source>
</evidence>
<dbReference type="OrthoDB" id="10250354at2759"/>
<dbReference type="InterPro" id="IPR018253">
    <property type="entry name" value="DnaJ_domain_CS"/>
</dbReference>
<dbReference type="AlphaFoldDB" id="A0A1Z5KHC8"/>
<dbReference type="PANTHER" id="PTHR45188">
    <property type="entry name" value="DNAJ PROTEIN P58IPK HOMOLOG"/>
    <property type="match status" value="1"/>
</dbReference>
<sequence length="491" mass="56347">MISRILVQLFFIAVSSAQVTEDWSAGKLRRAAEEAVAQSRDYPQAIKYLLQAVSQEPHEAINHYQLYKVRSRQRQYDAALNDIRNAAELDKTYLPMKARLLVQLGQCVQAVEEYQKYLNEHSSEGSADFYKEMKTATDCQAAMEQANAAFVQGDYKSAVFFYEQALGMVEVGDDLRWPKAQSLFHLGDYYGTISDTGKLLKQNAQHLEAYRLRGQAYHRLGEHEQAILHYREGLKLDPEHKECKKGHKALKTTEKKKKKGDDAFNDGKYKEALEFWLQAIAVDETHTAFARSLQIPLARAYSKAGDHAHALKVAQAHVEDSGETTETLWALGEIQQNAEKYEEAVRTFQRAVEVTEDRVQEQQTAKQKLRDAQIALKQSKEKNYYKILGVSRNASKKEIKKAYRELALQWHPDKNEDKELAEKKFQDISEAYEVLSDEENRAKYDRGENVFDNQGGHGARSAHEFFRQNFHTGSQHHRGFNGGNARFHFNF</sequence>